<reference evidence="2 3" key="1">
    <citation type="journal article" date="2024" name="Ann. Entomol. Soc. Am.">
        <title>Genomic analyses of the southern and eastern yellowjacket wasps (Hymenoptera: Vespidae) reveal evolutionary signatures of social life.</title>
        <authorList>
            <person name="Catto M.A."/>
            <person name="Caine P.B."/>
            <person name="Orr S.E."/>
            <person name="Hunt B.G."/>
            <person name="Goodisman M.A.D."/>
        </authorList>
    </citation>
    <scope>NUCLEOTIDE SEQUENCE [LARGE SCALE GENOMIC DNA]</scope>
    <source>
        <strain evidence="2">233</strain>
        <tissue evidence="2">Head and thorax</tissue>
    </source>
</reference>
<comment type="caution">
    <text evidence="2">The sequence shown here is derived from an EMBL/GenBank/DDBJ whole genome shotgun (WGS) entry which is preliminary data.</text>
</comment>
<dbReference type="Proteomes" id="UP001607302">
    <property type="component" value="Unassembled WGS sequence"/>
</dbReference>
<name>A0ABD2BH60_VESSQ</name>
<evidence type="ECO:0000313" key="3">
    <source>
        <dbReference type="Proteomes" id="UP001607302"/>
    </source>
</evidence>
<feature type="chain" id="PRO_5044879599" evidence="1">
    <location>
        <begin position="18"/>
        <end position="122"/>
    </location>
</feature>
<evidence type="ECO:0000313" key="2">
    <source>
        <dbReference type="EMBL" id="KAL2731969.1"/>
    </source>
</evidence>
<proteinExistence type="predicted"/>
<keyword evidence="1" id="KW-0732">Signal</keyword>
<dbReference type="AlphaFoldDB" id="A0ABD2BH60"/>
<gene>
    <name evidence="2" type="ORF">V1478_004657</name>
</gene>
<keyword evidence="3" id="KW-1185">Reference proteome</keyword>
<organism evidence="2 3">
    <name type="scientific">Vespula squamosa</name>
    <name type="common">Southern yellow jacket</name>
    <name type="synonym">Wasp</name>
    <dbReference type="NCBI Taxonomy" id="30214"/>
    <lineage>
        <taxon>Eukaryota</taxon>
        <taxon>Metazoa</taxon>
        <taxon>Ecdysozoa</taxon>
        <taxon>Arthropoda</taxon>
        <taxon>Hexapoda</taxon>
        <taxon>Insecta</taxon>
        <taxon>Pterygota</taxon>
        <taxon>Neoptera</taxon>
        <taxon>Endopterygota</taxon>
        <taxon>Hymenoptera</taxon>
        <taxon>Apocrita</taxon>
        <taxon>Aculeata</taxon>
        <taxon>Vespoidea</taxon>
        <taxon>Vespidae</taxon>
        <taxon>Vespinae</taxon>
        <taxon>Vespula</taxon>
    </lineage>
</organism>
<accession>A0ABD2BH60</accession>
<sequence>MMKYVVLISTMICLTYAQRPPYAGTSHRYPVVFPQYVEAIPAASEAAGNIGNRIDTENGNPTTIRVPIDLPVDALGDIDLVNRIKTWPREKQPFWFINWQQIQAHRGDSANIAPVTQQSQQQ</sequence>
<evidence type="ECO:0000256" key="1">
    <source>
        <dbReference type="SAM" id="SignalP"/>
    </source>
</evidence>
<dbReference type="EMBL" id="JAUDFV010000102">
    <property type="protein sequence ID" value="KAL2731969.1"/>
    <property type="molecule type" value="Genomic_DNA"/>
</dbReference>
<protein>
    <submittedName>
        <fullName evidence="2">Serine/threonine-protein kinase HRK1-like</fullName>
    </submittedName>
</protein>
<feature type="signal peptide" evidence="1">
    <location>
        <begin position="1"/>
        <end position="17"/>
    </location>
</feature>